<dbReference type="Proteomes" id="UP000230956">
    <property type="component" value="Unassembled WGS sequence"/>
</dbReference>
<dbReference type="GO" id="GO:0016787">
    <property type="term" value="F:hydrolase activity"/>
    <property type="evidence" value="ECO:0007669"/>
    <property type="project" value="UniProtKB-KW"/>
</dbReference>
<evidence type="ECO:0000313" key="1">
    <source>
        <dbReference type="EMBL" id="PIZ42206.1"/>
    </source>
</evidence>
<dbReference type="EMBL" id="PFNG01000024">
    <property type="protein sequence ID" value="PIZ42206.1"/>
    <property type="molecule type" value="Genomic_DNA"/>
</dbReference>
<dbReference type="AlphaFoldDB" id="A0A2M7TB12"/>
<gene>
    <name evidence="1" type="ORF">COY37_00860</name>
</gene>
<dbReference type="RefSeq" id="WP_286975540.1">
    <property type="nucleotide sequence ID" value="NZ_PFNG01000024.1"/>
</dbReference>
<evidence type="ECO:0000313" key="2">
    <source>
        <dbReference type="Proteomes" id="UP000230956"/>
    </source>
</evidence>
<organism evidence="1 2">
    <name type="scientific">Candidatus Aquicultor secundus</name>
    <dbReference type="NCBI Taxonomy" id="1973895"/>
    <lineage>
        <taxon>Bacteria</taxon>
        <taxon>Bacillati</taxon>
        <taxon>Actinomycetota</taxon>
        <taxon>Candidatus Aquicultoria</taxon>
        <taxon>Candidatus Aquicultorales</taxon>
        <taxon>Candidatus Aquicultoraceae</taxon>
        <taxon>Candidatus Aquicultor</taxon>
    </lineage>
</organism>
<reference evidence="2" key="1">
    <citation type="submission" date="2017-09" db="EMBL/GenBank/DDBJ databases">
        <title>Depth-based differentiation of microbial function through sediment-hosted aquifers and enrichment of novel symbionts in the deep terrestrial subsurface.</title>
        <authorList>
            <person name="Probst A.J."/>
            <person name="Ladd B."/>
            <person name="Jarett J.K."/>
            <person name="Geller-Mcgrath D.E."/>
            <person name="Sieber C.M.K."/>
            <person name="Emerson J.B."/>
            <person name="Anantharaman K."/>
            <person name="Thomas B.C."/>
            <person name="Malmstrom R."/>
            <person name="Stieglmeier M."/>
            <person name="Klingl A."/>
            <person name="Woyke T."/>
            <person name="Ryan C.M."/>
            <person name="Banfield J.F."/>
        </authorList>
    </citation>
    <scope>NUCLEOTIDE SEQUENCE [LARGE SCALE GENOMIC DNA]</scope>
</reference>
<proteinExistence type="predicted"/>
<protein>
    <submittedName>
        <fullName evidence="1">Phosphohydrolase</fullName>
    </submittedName>
</protein>
<keyword evidence="1" id="KW-0378">Hydrolase</keyword>
<name>A0A2M7TB12_9ACTN</name>
<comment type="caution">
    <text evidence="1">The sequence shown here is derived from an EMBL/GenBank/DDBJ whole genome shotgun (WGS) entry which is preliminary data.</text>
</comment>
<sequence length="82" mass="9244">MSAKCPGSDMRNITAGVYACPNCGYAVEIFSDEMRRRCPKCKEWVEKKETPSCVQWCQSARSCLGEERWKAVMDALGKDTKS</sequence>
<accession>A0A2M7TB12</accession>